<dbReference type="InterPro" id="IPR001715">
    <property type="entry name" value="CH_dom"/>
</dbReference>
<feature type="region of interest" description="Disordered" evidence="12">
    <location>
        <begin position="279"/>
        <end position="304"/>
    </location>
</feature>
<dbReference type="CDD" id="cd23767">
    <property type="entry name" value="IQCD"/>
    <property type="match status" value="1"/>
</dbReference>
<evidence type="ECO:0000256" key="12">
    <source>
        <dbReference type="SAM" id="MobiDB-lite"/>
    </source>
</evidence>
<dbReference type="GO" id="GO:0000278">
    <property type="term" value="P:mitotic cell cycle"/>
    <property type="evidence" value="ECO:0007669"/>
    <property type="project" value="TreeGrafter"/>
</dbReference>
<dbReference type="GO" id="GO:0005516">
    <property type="term" value="F:calmodulin binding"/>
    <property type="evidence" value="ECO:0007669"/>
    <property type="project" value="UniProtKB-KW"/>
</dbReference>
<evidence type="ECO:0000313" key="15">
    <source>
        <dbReference type="Proteomes" id="UP001153709"/>
    </source>
</evidence>
<dbReference type="Pfam" id="PF00612">
    <property type="entry name" value="IQ"/>
    <property type="match status" value="6"/>
</dbReference>
<feature type="region of interest" description="Disordered" evidence="12">
    <location>
        <begin position="147"/>
        <end position="195"/>
    </location>
</feature>
<dbReference type="InterPro" id="IPR036872">
    <property type="entry name" value="CH_dom_sf"/>
</dbReference>
<dbReference type="Pfam" id="PF00307">
    <property type="entry name" value="CH"/>
    <property type="match status" value="1"/>
</dbReference>
<dbReference type="InterPro" id="IPR051185">
    <property type="entry name" value="ASPM"/>
</dbReference>
<evidence type="ECO:0000256" key="5">
    <source>
        <dbReference type="ARBA" id="ARBA00022618"/>
    </source>
</evidence>
<keyword evidence="7" id="KW-0498">Mitosis</keyword>
<feature type="compositionally biased region" description="Basic residues" evidence="12">
    <location>
        <begin position="179"/>
        <end position="195"/>
    </location>
</feature>
<evidence type="ECO:0000256" key="10">
    <source>
        <dbReference type="ARBA" id="ARBA00023242"/>
    </source>
</evidence>
<dbReference type="PANTHER" id="PTHR22706:SF1">
    <property type="entry name" value="ASSEMBLY FACTOR FOR SPINDLE MICROTUBULES"/>
    <property type="match status" value="1"/>
</dbReference>
<dbReference type="GO" id="GO:0007051">
    <property type="term" value="P:spindle organization"/>
    <property type="evidence" value="ECO:0007669"/>
    <property type="project" value="TreeGrafter"/>
</dbReference>
<keyword evidence="10" id="KW-0539">Nucleus</keyword>
<dbReference type="PROSITE" id="PS50096">
    <property type="entry name" value="IQ"/>
    <property type="match status" value="5"/>
</dbReference>
<dbReference type="SMART" id="SM00033">
    <property type="entry name" value="CH"/>
    <property type="match status" value="1"/>
</dbReference>
<feature type="domain" description="Calponin-homology (CH)" evidence="13">
    <location>
        <begin position="912"/>
        <end position="1044"/>
    </location>
</feature>
<evidence type="ECO:0000256" key="9">
    <source>
        <dbReference type="ARBA" id="ARBA00023054"/>
    </source>
</evidence>
<keyword evidence="4" id="KW-0597">Phosphoprotein</keyword>
<dbReference type="EMBL" id="OU898281">
    <property type="protein sequence ID" value="CAG9835729.1"/>
    <property type="molecule type" value="Genomic_DNA"/>
</dbReference>
<dbReference type="FunFam" id="1.10.418.10:FF:000051">
    <property type="entry name" value="Abnormal spindle-like microcephaly-associated protein homolog"/>
    <property type="match status" value="1"/>
</dbReference>
<dbReference type="SUPFAM" id="SSF47576">
    <property type="entry name" value="Calponin-homology domain, CH-domain"/>
    <property type="match status" value="1"/>
</dbReference>
<dbReference type="GO" id="GO:0005634">
    <property type="term" value="C:nucleus"/>
    <property type="evidence" value="ECO:0007669"/>
    <property type="project" value="UniProtKB-SubCell"/>
</dbReference>
<organism evidence="14 15">
    <name type="scientific">Diabrotica balteata</name>
    <name type="common">Banded cucumber beetle</name>
    <dbReference type="NCBI Taxonomy" id="107213"/>
    <lineage>
        <taxon>Eukaryota</taxon>
        <taxon>Metazoa</taxon>
        <taxon>Ecdysozoa</taxon>
        <taxon>Arthropoda</taxon>
        <taxon>Hexapoda</taxon>
        <taxon>Insecta</taxon>
        <taxon>Pterygota</taxon>
        <taxon>Neoptera</taxon>
        <taxon>Endopterygota</taxon>
        <taxon>Coleoptera</taxon>
        <taxon>Polyphaga</taxon>
        <taxon>Cucujiformia</taxon>
        <taxon>Chrysomeloidea</taxon>
        <taxon>Chrysomelidae</taxon>
        <taxon>Galerucinae</taxon>
        <taxon>Diabroticina</taxon>
        <taxon>Diabroticites</taxon>
        <taxon>Diabrotica</taxon>
    </lineage>
</organism>
<evidence type="ECO:0000259" key="13">
    <source>
        <dbReference type="PROSITE" id="PS50021"/>
    </source>
</evidence>
<dbReference type="CDD" id="cd21223">
    <property type="entry name" value="CH_ASPM_rpt1"/>
    <property type="match status" value="1"/>
</dbReference>
<accession>A0A9N9T2R1</accession>
<feature type="compositionally biased region" description="Basic residues" evidence="12">
    <location>
        <begin position="147"/>
        <end position="159"/>
    </location>
</feature>
<dbReference type="OrthoDB" id="2148418at2759"/>
<dbReference type="PROSITE" id="PS50021">
    <property type="entry name" value="CH"/>
    <property type="match status" value="1"/>
</dbReference>
<gene>
    <name evidence="14" type="ORF">DIABBA_LOCUS8894</name>
</gene>
<keyword evidence="3" id="KW-0963">Cytoplasm</keyword>
<dbReference type="InterPro" id="IPR027417">
    <property type="entry name" value="P-loop_NTPase"/>
</dbReference>
<dbReference type="Gene3D" id="1.10.418.10">
    <property type="entry name" value="Calponin-like domain"/>
    <property type="match status" value="1"/>
</dbReference>
<dbReference type="InterPro" id="IPR000048">
    <property type="entry name" value="IQ_motif_EF-hand-BS"/>
</dbReference>
<keyword evidence="9" id="KW-0175">Coiled coil</keyword>
<dbReference type="Gene3D" id="1.20.5.190">
    <property type="match status" value="3"/>
</dbReference>
<reference evidence="14" key="1">
    <citation type="submission" date="2022-01" db="EMBL/GenBank/DDBJ databases">
        <authorList>
            <person name="King R."/>
        </authorList>
    </citation>
    <scope>NUCLEOTIDE SEQUENCE</scope>
</reference>
<evidence type="ECO:0000256" key="3">
    <source>
        <dbReference type="ARBA" id="ARBA00022490"/>
    </source>
</evidence>
<dbReference type="PANTHER" id="PTHR22706">
    <property type="entry name" value="ASSEMBLY FACTOR FOR SPINDLE MICROTUBULES"/>
    <property type="match status" value="1"/>
</dbReference>
<protein>
    <recommendedName>
        <fullName evidence="13">Calponin-homology (CH) domain-containing protein</fullName>
    </recommendedName>
</protein>
<dbReference type="Proteomes" id="UP001153709">
    <property type="component" value="Chromosome 6"/>
</dbReference>
<evidence type="ECO:0000256" key="4">
    <source>
        <dbReference type="ARBA" id="ARBA00022553"/>
    </source>
</evidence>
<evidence type="ECO:0000256" key="7">
    <source>
        <dbReference type="ARBA" id="ARBA00022776"/>
    </source>
</evidence>
<dbReference type="SUPFAM" id="SSF52540">
    <property type="entry name" value="P-loop containing nucleoside triphosphate hydrolases"/>
    <property type="match status" value="2"/>
</dbReference>
<dbReference type="SMART" id="SM00015">
    <property type="entry name" value="IQ"/>
    <property type="match status" value="11"/>
</dbReference>
<name>A0A9N9T2R1_DIABA</name>
<keyword evidence="8" id="KW-0112">Calmodulin-binding</keyword>
<evidence type="ECO:0000256" key="8">
    <source>
        <dbReference type="ARBA" id="ARBA00022860"/>
    </source>
</evidence>
<keyword evidence="6" id="KW-0677">Repeat</keyword>
<keyword evidence="5" id="KW-0132">Cell division</keyword>
<dbReference type="GO" id="GO:0000922">
    <property type="term" value="C:spindle pole"/>
    <property type="evidence" value="ECO:0007669"/>
    <property type="project" value="TreeGrafter"/>
</dbReference>
<dbReference type="GO" id="GO:0005737">
    <property type="term" value="C:cytoplasm"/>
    <property type="evidence" value="ECO:0007669"/>
    <property type="project" value="UniProtKB-SubCell"/>
</dbReference>
<dbReference type="GO" id="GO:0051295">
    <property type="term" value="P:establishment of meiotic spindle localization"/>
    <property type="evidence" value="ECO:0007669"/>
    <property type="project" value="TreeGrafter"/>
</dbReference>
<comment type="subcellular location">
    <subcellularLocation>
        <location evidence="2">Cytoplasm</location>
    </subcellularLocation>
    <subcellularLocation>
        <location evidence="1">Nucleus</location>
    </subcellularLocation>
</comment>
<evidence type="ECO:0000256" key="1">
    <source>
        <dbReference type="ARBA" id="ARBA00004123"/>
    </source>
</evidence>
<dbReference type="Pfam" id="PF15780">
    <property type="entry name" value="ASH"/>
    <property type="match status" value="1"/>
</dbReference>
<evidence type="ECO:0000256" key="6">
    <source>
        <dbReference type="ARBA" id="ARBA00022737"/>
    </source>
</evidence>
<dbReference type="InterPro" id="IPR031549">
    <property type="entry name" value="ASH"/>
</dbReference>
<evidence type="ECO:0000313" key="14">
    <source>
        <dbReference type="EMBL" id="CAG9835729.1"/>
    </source>
</evidence>
<dbReference type="GO" id="GO:0051301">
    <property type="term" value="P:cell division"/>
    <property type="evidence" value="ECO:0007669"/>
    <property type="project" value="UniProtKB-KW"/>
</dbReference>
<evidence type="ECO:0000256" key="11">
    <source>
        <dbReference type="ARBA" id="ARBA00023306"/>
    </source>
</evidence>
<evidence type="ECO:0000256" key="2">
    <source>
        <dbReference type="ARBA" id="ARBA00004496"/>
    </source>
</evidence>
<keyword evidence="15" id="KW-1185">Reference proteome</keyword>
<proteinExistence type="predicted"/>
<keyword evidence="11" id="KW-0131">Cell cycle</keyword>
<sequence length="1983" mass="233055">MILMTLSVLTKFHISPVRREKKPKPTVKEKSPEKIEILSLGPFTVAPKLFFDGVKLGESATCKLLLRNPTKQEMSIALTKKVPLELNVRYNWESATIHSFSEIMFEVTWTPIEKEASYHKISFENTTRTVHRDVPIVFKTVSPAKVKPGKKTKIRKSPTKKYYPVKPPYISPKRFSPSPKKKSQYRKSPSPKKTYKPQLFTSHQHEHIIHAEPNVKYYSSKGKENVHTAYLSERVTTESFISAEKVNFVEYSNKFTNGGERRGTFVLKRENSDIFNDSLEMNNENECPNGNKQRRPPLTSYNGDTLTPDVSLGTYFKQKSSMPDSPKYGFEYQLMQMESFSFTPTNTPIKRKTRFETDFVSTVKMKKETTFDIPDLPTNLNLSSETYTKSRLSSETYVKDNTSFETYVKGNLSGETYTKDNSLGNCENLSPLSTKMSPIRQKRFSPEPFRTPSLASYLQDVNNVKNKNFSQFQRSTIADSLNATSFSSKLERLDYDSTLNTNQFNFTKPVLNDVTLNFSTNSQFEDTITNEFNFAKPNNFMFSTPEVAIKNHINFQRNDPYSRPDISQISFTMSDRPLSAIQEESFDVNHSNTRKKCDLDLTANFSKPGGGLTGPQNWSRRGGAALRVAKNTSGLNLKKFMNNKSEDVRREKRKQETISEISRRDTNTVIIQNPFLLAATNMVDPFIIPHLFVDETWIDEQEVYFKKWLNSLLTPPQELYSEDKIIDVAKVWQECKKREVEAAPTKEEISNKYHVNAKLNSLRKSAQTLYRSQEITNVLSKVLAAVDNGKVSIRQDKDVHLNLSIKSDVMSHLLSYNPLWLRIGLETIYNEIIPLHSNSDIVGLSTFLINRLFKNPTLVKKHKSVHAAKYVLDFNKFFLKKYLILVYFLDQAKTKKLIPHNPCLFCKTGKVKESKELLLMLARELLSAVGDITKFLKFSGYIVTHVQTYIHEFDYAVKNLGVDLRDGVRLTKVMEIILLKEDLTNSLRVPAISRLQKVHNMKLVFDSLESAGYKILYDITPKDIVDGHREKTMSFLWQIIYKFEAPLMVKCASTIQTWFRSLPVLLKRRKLQRLHQQKENAARKIQNWYRRQKLVAKLEEFTYLLTIYLNLIKSEKAAIKIQSYYRMYRQKDAYKKQIMAVNGIQKYCRGWLIRNFYKQRIKSAVLIQSHLRMFLERTRYLRIKKAVTIIQRWYNSKKQVQLEVNKYQKLKTTVIFVQQKWKARVLAKREKLQYEKLKSTVITVQNIFRANRLCKIERQKYQMIKSTTIYIQRWYRSIKAMRIHREQFLELKRTVIIVQQRYIALKLMKKEKAKYQQIKSACITIQQQYRAQKLMKTARIQYLQLRKAAIVLQQRYRAKQSMQKQVLYYKALQKSVLIVQARYRAKLDMRAASQQFVTIKQATVKIQVWYRSILHMRRCREHYKSLQRASNILKQRYKAIILMRKEVSRYQGIKTATLVIQQRYRALIKMRTCQDYYERLKLSTIFIQRKYRANKAANSQRKYYLQMRNAAVTLQTRYRAKREMVSCRTSFISIRNAAVVIQSRYRANQLMKKTKQEYQQLLKYTIIIQRMYRAKQLMLKEKNNYLKLRQSVVNVQCRWRAKKLEKEQKQAYDSLRRAVIHVQLKWRATKLARKETYISILKYYQGTRRVRANLEMVKQRKQYLITRNSVITIQRWYRRCVQARNERVTYLAKIKAAKEIQRYARGYLVRRKYADYFTPEARERRRIEKVQSEAAVKIQSYWRGYKTRSTEEPGMCKIRERFMKANATAMVENTLQFRCNAALQTIALENCTLFHINHALEDIDYATRRCKKICVSLRKLLPDQLYLMLSSTARSLPEMNACIYSVNILITFNKLKETKECSFVPNYIEKLITLMTTWCDKESQLFPALCTLFWLFSHTPRWRRFILDLPNIKQKLERIKGLVTRKANMVKKQVTKGSTVFASFKTLPTPSLLPDWGLEYKKNPFAFTNSVHGLNSLMAILSI</sequence>
<feature type="compositionally biased region" description="Polar residues" evidence="12">
    <location>
        <begin position="279"/>
        <end position="291"/>
    </location>
</feature>